<accession>A0A916WA26</accession>
<dbReference type="PANTHER" id="PTHR43198">
    <property type="entry name" value="BIFUNCTIONAL TH2 PROTEIN"/>
    <property type="match status" value="1"/>
</dbReference>
<evidence type="ECO:0000259" key="2">
    <source>
        <dbReference type="Pfam" id="PF03070"/>
    </source>
</evidence>
<organism evidence="3 4">
    <name type="scientific">Brucella endophytica</name>
    <dbReference type="NCBI Taxonomy" id="1963359"/>
    <lineage>
        <taxon>Bacteria</taxon>
        <taxon>Pseudomonadati</taxon>
        <taxon>Pseudomonadota</taxon>
        <taxon>Alphaproteobacteria</taxon>
        <taxon>Hyphomicrobiales</taxon>
        <taxon>Brucellaceae</taxon>
        <taxon>Brucella/Ochrobactrum group</taxon>
        <taxon>Brucella</taxon>
    </lineage>
</organism>
<dbReference type="InterPro" id="IPR004305">
    <property type="entry name" value="Thiaminase-2/PQQC"/>
</dbReference>
<dbReference type="InterPro" id="IPR050967">
    <property type="entry name" value="Thiamine_Salvage_TenA"/>
</dbReference>
<dbReference type="InterPro" id="IPR016084">
    <property type="entry name" value="Haem_Oase-like_multi-hlx"/>
</dbReference>
<comment type="catalytic activity">
    <reaction evidence="1">
        <text>thiamine + H2O = 5-(2-hydroxyethyl)-4-methylthiazole + 4-amino-5-hydroxymethyl-2-methylpyrimidine + H(+)</text>
        <dbReference type="Rhea" id="RHEA:17509"/>
        <dbReference type="ChEBI" id="CHEBI:15377"/>
        <dbReference type="ChEBI" id="CHEBI:15378"/>
        <dbReference type="ChEBI" id="CHEBI:16892"/>
        <dbReference type="ChEBI" id="CHEBI:17957"/>
        <dbReference type="ChEBI" id="CHEBI:18385"/>
        <dbReference type="EC" id="3.5.99.2"/>
    </reaction>
</comment>
<sequence length="248" mass="27726">MSQPQLHYSSELFTRLRAATLDDWKSYVEHDFLLKLGNGTLPKTAFLHYLKQDYVYLHHYARAWALGVIKARTLQETRHCASTMHRLAVTELPLHVGICAREGIGEEELFNTREEPENLAYTRYVLDCGQAGDFLDLLTALVPCALGYGEIGLNVAATAISGTPYQEWIDTYAGPGYQDMCHTVGKLFDEAAKDRIGTDFEQSPRWPQLCQIFATASRLEADFWQMGLKAVSGKVGTGFPSETAVAQK</sequence>
<evidence type="ECO:0000256" key="1">
    <source>
        <dbReference type="RuleBase" id="RU363093"/>
    </source>
</evidence>
<dbReference type="InterPro" id="IPR027574">
    <property type="entry name" value="Thiaminase_II"/>
</dbReference>
<reference evidence="3" key="2">
    <citation type="submission" date="2020-09" db="EMBL/GenBank/DDBJ databases">
        <authorList>
            <person name="Sun Q."/>
            <person name="Zhou Y."/>
        </authorList>
    </citation>
    <scope>NUCLEOTIDE SEQUENCE</scope>
    <source>
        <strain evidence="3">CGMCC 1.15082</strain>
    </source>
</reference>
<dbReference type="EMBL" id="BMHH01000001">
    <property type="protein sequence ID" value="GGA79743.1"/>
    <property type="molecule type" value="Genomic_DNA"/>
</dbReference>
<dbReference type="SUPFAM" id="SSF48613">
    <property type="entry name" value="Heme oxygenase-like"/>
    <property type="match status" value="1"/>
</dbReference>
<keyword evidence="4" id="KW-1185">Reference proteome</keyword>
<dbReference type="NCBIfam" id="TIGR04306">
    <property type="entry name" value="salvage_TenA"/>
    <property type="match status" value="1"/>
</dbReference>
<dbReference type="Pfam" id="PF03070">
    <property type="entry name" value="TENA_THI-4"/>
    <property type="match status" value="1"/>
</dbReference>
<dbReference type="PANTHER" id="PTHR43198:SF2">
    <property type="entry name" value="SI:CH1073-67J19.1-RELATED"/>
    <property type="match status" value="1"/>
</dbReference>
<dbReference type="RefSeq" id="WP_188820875.1">
    <property type="nucleotide sequence ID" value="NZ_BMHH01000001.1"/>
</dbReference>
<protein>
    <recommendedName>
        <fullName evidence="1">Aminopyrimidine aminohydrolase</fullName>
        <ecNumber evidence="1">3.5.99.2</ecNumber>
    </recommendedName>
</protein>
<dbReference type="CDD" id="cd19367">
    <property type="entry name" value="TenA_C_ScTHI20-like"/>
    <property type="match status" value="1"/>
</dbReference>
<dbReference type="Gene3D" id="1.20.910.10">
    <property type="entry name" value="Heme oxygenase-like"/>
    <property type="match status" value="1"/>
</dbReference>
<evidence type="ECO:0000313" key="4">
    <source>
        <dbReference type="Proteomes" id="UP000646478"/>
    </source>
</evidence>
<comment type="catalytic activity">
    <reaction evidence="1">
        <text>4-amino-5-aminomethyl-2-methylpyrimidine + H2O = 4-amino-5-hydroxymethyl-2-methylpyrimidine + NH4(+)</text>
        <dbReference type="Rhea" id="RHEA:31799"/>
        <dbReference type="ChEBI" id="CHEBI:15377"/>
        <dbReference type="ChEBI" id="CHEBI:16892"/>
        <dbReference type="ChEBI" id="CHEBI:28938"/>
        <dbReference type="ChEBI" id="CHEBI:63416"/>
        <dbReference type="EC" id="3.5.99.2"/>
    </reaction>
</comment>
<comment type="pathway">
    <text evidence="1">Cofactor biosynthesis; thiamine diphosphate biosynthesis.</text>
</comment>
<dbReference type="GO" id="GO:0009228">
    <property type="term" value="P:thiamine biosynthetic process"/>
    <property type="evidence" value="ECO:0007669"/>
    <property type="project" value="UniProtKB-KW"/>
</dbReference>
<keyword evidence="1" id="KW-0378">Hydrolase</keyword>
<dbReference type="EC" id="3.5.99.2" evidence="1"/>
<dbReference type="GO" id="GO:0050334">
    <property type="term" value="F:thiaminase activity"/>
    <property type="evidence" value="ECO:0007669"/>
    <property type="project" value="UniProtKB-EC"/>
</dbReference>
<keyword evidence="1" id="KW-0784">Thiamine biosynthesis</keyword>
<comment type="similarity">
    <text evidence="1">Belongs to the TenA family.</text>
</comment>
<dbReference type="Proteomes" id="UP000646478">
    <property type="component" value="Unassembled WGS sequence"/>
</dbReference>
<reference evidence="3" key="1">
    <citation type="journal article" date="2014" name="Int. J. Syst. Evol. Microbiol.">
        <title>Complete genome sequence of Corynebacterium casei LMG S-19264T (=DSM 44701T), isolated from a smear-ripened cheese.</title>
        <authorList>
            <consortium name="US DOE Joint Genome Institute (JGI-PGF)"/>
            <person name="Walter F."/>
            <person name="Albersmeier A."/>
            <person name="Kalinowski J."/>
            <person name="Ruckert C."/>
        </authorList>
    </citation>
    <scope>NUCLEOTIDE SEQUENCE</scope>
    <source>
        <strain evidence="3">CGMCC 1.15082</strain>
    </source>
</reference>
<comment type="caution">
    <text evidence="3">The sequence shown here is derived from an EMBL/GenBank/DDBJ whole genome shotgun (WGS) entry which is preliminary data.</text>
</comment>
<evidence type="ECO:0000313" key="3">
    <source>
        <dbReference type="EMBL" id="GGA79743.1"/>
    </source>
</evidence>
<dbReference type="AlphaFoldDB" id="A0A916WA26"/>
<comment type="function">
    <text evidence="1">Catalyzes an amino-pyrimidine hydrolysis reaction at the C5' of the pyrimidine moiety of thiamine compounds, a reaction that is part of a thiamine salvage pathway.</text>
</comment>
<dbReference type="GO" id="GO:0005829">
    <property type="term" value="C:cytosol"/>
    <property type="evidence" value="ECO:0007669"/>
    <property type="project" value="TreeGrafter"/>
</dbReference>
<proteinExistence type="inferred from homology"/>
<name>A0A916WA26_9HYPH</name>
<feature type="domain" description="Thiaminase-2/PQQC" evidence="2">
    <location>
        <begin position="24"/>
        <end position="229"/>
    </location>
</feature>
<gene>
    <name evidence="3" type="ORF">GCM10011491_03740</name>
</gene>